<keyword evidence="4" id="KW-1185">Reference proteome</keyword>
<gene>
    <name evidence="3" type="ORF">GCM10010124_18700</name>
</gene>
<comment type="caution">
    <text evidence="3">The sequence shown here is derived from an EMBL/GenBank/DDBJ whole genome shotgun (WGS) entry which is preliminary data.</text>
</comment>
<dbReference type="Pfam" id="PF10634">
    <property type="entry name" value="Iron_transport"/>
    <property type="match status" value="1"/>
</dbReference>
<proteinExistence type="inferred from homology"/>
<dbReference type="InterPro" id="IPR038482">
    <property type="entry name" value="Tp34-type_sf"/>
</dbReference>
<keyword evidence="2" id="KW-0732">Signal</keyword>
<dbReference type="Proteomes" id="UP000662200">
    <property type="component" value="Unassembled WGS sequence"/>
</dbReference>
<dbReference type="AlphaFoldDB" id="A0A8J3BT73"/>
<dbReference type="RefSeq" id="WP_189113826.1">
    <property type="nucleotide sequence ID" value="NZ_BMQC01000005.1"/>
</dbReference>
<organism evidence="3 4">
    <name type="scientific">Pilimelia terevasa</name>
    <dbReference type="NCBI Taxonomy" id="53372"/>
    <lineage>
        <taxon>Bacteria</taxon>
        <taxon>Bacillati</taxon>
        <taxon>Actinomycetota</taxon>
        <taxon>Actinomycetes</taxon>
        <taxon>Micromonosporales</taxon>
        <taxon>Micromonosporaceae</taxon>
        <taxon>Pilimelia</taxon>
    </lineage>
</organism>
<accession>A0A8J3BT73</accession>
<evidence type="ECO:0000256" key="2">
    <source>
        <dbReference type="ARBA" id="ARBA00022729"/>
    </source>
</evidence>
<evidence type="ECO:0000256" key="1">
    <source>
        <dbReference type="ARBA" id="ARBA00010013"/>
    </source>
</evidence>
<evidence type="ECO:0000313" key="3">
    <source>
        <dbReference type="EMBL" id="GGK26310.1"/>
    </source>
</evidence>
<dbReference type="EMBL" id="BMQC01000005">
    <property type="protein sequence ID" value="GGK26310.1"/>
    <property type="molecule type" value="Genomic_DNA"/>
</dbReference>
<dbReference type="PROSITE" id="PS51257">
    <property type="entry name" value="PROKAR_LIPOPROTEIN"/>
    <property type="match status" value="1"/>
</dbReference>
<dbReference type="InterPro" id="IPR018470">
    <property type="entry name" value="Metal-bd_Tp34-typ"/>
</dbReference>
<sequence length="188" mass="19657">MVKAPLAVLAAAVLTLSVGGCCTRKKPPATAAAGAAAGSAALDRDIRDGGGQTTMDEWRVAYVVGRPQGWQQLVGGVHTFRAPLPTETHHVAVVPIEAATGRIVPDVPVTLQVLDSAGTVVDQRRLWFLHRADYYRYGHNVAVPTPGAYTLKVVLGTPTFARVAAAAADVPALNRGTVAVFPNVAFGR</sequence>
<comment type="similarity">
    <text evidence="1">Belongs to the UPF0423 family.</text>
</comment>
<reference evidence="3" key="1">
    <citation type="journal article" date="2014" name="Int. J. Syst. Evol. Microbiol.">
        <title>Complete genome sequence of Corynebacterium casei LMG S-19264T (=DSM 44701T), isolated from a smear-ripened cheese.</title>
        <authorList>
            <consortium name="US DOE Joint Genome Institute (JGI-PGF)"/>
            <person name="Walter F."/>
            <person name="Albersmeier A."/>
            <person name="Kalinowski J."/>
            <person name="Ruckert C."/>
        </authorList>
    </citation>
    <scope>NUCLEOTIDE SEQUENCE</scope>
    <source>
        <strain evidence="3">JCM 3091</strain>
    </source>
</reference>
<protein>
    <submittedName>
        <fullName evidence="3">Uncharacterized protein</fullName>
    </submittedName>
</protein>
<evidence type="ECO:0000313" key="4">
    <source>
        <dbReference type="Proteomes" id="UP000662200"/>
    </source>
</evidence>
<dbReference type="Gene3D" id="2.60.40.2480">
    <property type="entry name" value="Periplasmic metal-binding protein Tp34-type"/>
    <property type="match status" value="1"/>
</dbReference>
<name>A0A8J3BT73_9ACTN</name>
<reference evidence="3" key="2">
    <citation type="submission" date="2020-09" db="EMBL/GenBank/DDBJ databases">
        <authorList>
            <person name="Sun Q."/>
            <person name="Ohkuma M."/>
        </authorList>
    </citation>
    <scope>NUCLEOTIDE SEQUENCE</scope>
    <source>
        <strain evidence="3">JCM 3091</strain>
    </source>
</reference>